<dbReference type="OrthoDB" id="2410195at2759"/>
<dbReference type="Gene3D" id="1.10.10.10">
    <property type="entry name" value="Winged helix-like DNA-binding domain superfamily/Winged helix DNA-binding domain"/>
    <property type="match status" value="1"/>
</dbReference>
<keyword evidence="3" id="KW-0949">S-adenosyl-L-methionine</keyword>
<dbReference type="Gene3D" id="3.40.50.150">
    <property type="entry name" value="Vaccinia Virus protein VP39"/>
    <property type="match status" value="1"/>
</dbReference>
<accession>A0A8H5HQZ0</accession>
<evidence type="ECO:0000313" key="6">
    <source>
        <dbReference type="Proteomes" id="UP000518752"/>
    </source>
</evidence>
<evidence type="ECO:0000256" key="3">
    <source>
        <dbReference type="ARBA" id="ARBA00022691"/>
    </source>
</evidence>
<evidence type="ECO:0000256" key="2">
    <source>
        <dbReference type="ARBA" id="ARBA00022679"/>
    </source>
</evidence>
<keyword evidence="2" id="KW-0808">Transferase</keyword>
<dbReference type="GO" id="GO:0008171">
    <property type="term" value="F:O-methyltransferase activity"/>
    <property type="evidence" value="ECO:0007669"/>
    <property type="project" value="InterPro"/>
</dbReference>
<evidence type="ECO:0000259" key="4">
    <source>
        <dbReference type="Pfam" id="PF00891"/>
    </source>
</evidence>
<dbReference type="GO" id="GO:0032259">
    <property type="term" value="P:methylation"/>
    <property type="evidence" value="ECO:0007669"/>
    <property type="project" value="UniProtKB-KW"/>
</dbReference>
<dbReference type="Pfam" id="PF00891">
    <property type="entry name" value="Methyltransf_2"/>
    <property type="match status" value="1"/>
</dbReference>
<dbReference type="PANTHER" id="PTHR43712:SF2">
    <property type="entry name" value="O-METHYLTRANSFERASE CICE"/>
    <property type="match status" value="1"/>
</dbReference>
<evidence type="ECO:0000313" key="5">
    <source>
        <dbReference type="EMBL" id="KAF5387585.1"/>
    </source>
</evidence>
<organism evidence="5 6">
    <name type="scientific">Collybiopsis confluens</name>
    <dbReference type="NCBI Taxonomy" id="2823264"/>
    <lineage>
        <taxon>Eukaryota</taxon>
        <taxon>Fungi</taxon>
        <taxon>Dikarya</taxon>
        <taxon>Basidiomycota</taxon>
        <taxon>Agaricomycotina</taxon>
        <taxon>Agaricomycetes</taxon>
        <taxon>Agaricomycetidae</taxon>
        <taxon>Agaricales</taxon>
        <taxon>Marasmiineae</taxon>
        <taxon>Omphalotaceae</taxon>
        <taxon>Collybiopsis</taxon>
    </lineage>
</organism>
<dbReference type="InterPro" id="IPR016461">
    <property type="entry name" value="COMT-like"/>
</dbReference>
<feature type="domain" description="O-methyltransferase C-terminal" evidence="4">
    <location>
        <begin position="258"/>
        <end position="421"/>
    </location>
</feature>
<comment type="caution">
    <text evidence="5">The sequence shown here is derived from an EMBL/GenBank/DDBJ whole genome shotgun (WGS) entry which is preliminary data.</text>
</comment>
<keyword evidence="6" id="KW-1185">Reference proteome</keyword>
<name>A0A8H5HQZ0_9AGAR</name>
<dbReference type="AlphaFoldDB" id="A0A8H5HQZ0"/>
<sequence length="502" mass="55805">MSSIRYHEAAGQKSVSSYLTSHLSLELLQHLSQLYSMTFKDLKALHLLIGSAIAQLESRFQECGEDYPALDSSYQDSTVDLLSQDLQVLNLSNQIVAAAGHVIAIVRSPFNTVVHTGMAFLLSVSLREVEAAHVVEILRAAGQKGLPIQEIAACTGRDPSKLGHVLRFLATHHIFKEVHPNVFANNRISSYIDTKKDVNAIMSSTASNWKYMGTSGMAAFVAVAGDEFLKSAAHLSEVMRDTDWGQSRLPTETAFNAAWSTHKGFFEFMQEDRNKPRMERLGHALMATEQFSKAGSIIECFPWKTLSDAAVVVDVGGGSGRSMQILAERFDHLECFVQDLPRVCEIGRKIMGSTFKVAFQDHNFFDPQPIRNASVFYLRTILHDWSDTHAISILRHLRNAAQPRTRLIIAEHLLISACHDVKGESLLEHPVFGAGPKAPLLRNLGIARSTAYMLDLNMQIMFNGQERMLDEMTHLVNISGWKIESVHSAEFSLFTHFVAAPA</sequence>
<reference evidence="5 6" key="1">
    <citation type="journal article" date="2020" name="ISME J.">
        <title>Uncovering the hidden diversity of litter-decomposition mechanisms in mushroom-forming fungi.</title>
        <authorList>
            <person name="Floudas D."/>
            <person name="Bentzer J."/>
            <person name="Ahren D."/>
            <person name="Johansson T."/>
            <person name="Persson P."/>
            <person name="Tunlid A."/>
        </authorList>
    </citation>
    <scope>NUCLEOTIDE SEQUENCE [LARGE SCALE GENOMIC DNA]</scope>
    <source>
        <strain evidence="5 6">CBS 406.79</strain>
    </source>
</reference>
<dbReference type="InterPro" id="IPR036390">
    <property type="entry name" value="WH_DNA-bd_sf"/>
</dbReference>
<dbReference type="SUPFAM" id="SSF53335">
    <property type="entry name" value="S-adenosyl-L-methionine-dependent methyltransferases"/>
    <property type="match status" value="1"/>
</dbReference>
<keyword evidence="1" id="KW-0489">Methyltransferase</keyword>
<dbReference type="InterPro" id="IPR029063">
    <property type="entry name" value="SAM-dependent_MTases_sf"/>
</dbReference>
<dbReference type="InterPro" id="IPR001077">
    <property type="entry name" value="COMT_C"/>
</dbReference>
<dbReference type="SUPFAM" id="SSF46785">
    <property type="entry name" value="Winged helix' DNA-binding domain"/>
    <property type="match status" value="1"/>
</dbReference>
<protein>
    <recommendedName>
        <fullName evidence="4">O-methyltransferase C-terminal domain-containing protein</fullName>
    </recommendedName>
</protein>
<dbReference type="EMBL" id="JAACJN010000031">
    <property type="protein sequence ID" value="KAF5387585.1"/>
    <property type="molecule type" value="Genomic_DNA"/>
</dbReference>
<gene>
    <name evidence="5" type="ORF">D9757_006611</name>
</gene>
<dbReference type="InterPro" id="IPR036388">
    <property type="entry name" value="WH-like_DNA-bd_sf"/>
</dbReference>
<dbReference type="PANTHER" id="PTHR43712">
    <property type="entry name" value="PUTATIVE (AFU_ORTHOLOGUE AFUA_4G14580)-RELATED"/>
    <property type="match status" value="1"/>
</dbReference>
<evidence type="ECO:0000256" key="1">
    <source>
        <dbReference type="ARBA" id="ARBA00022603"/>
    </source>
</evidence>
<proteinExistence type="predicted"/>
<dbReference type="PROSITE" id="PS51683">
    <property type="entry name" value="SAM_OMT_II"/>
    <property type="match status" value="1"/>
</dbReference>
<dbReference type="Proteomes" id="UP000518752">
    <property type="component" value="Unassembled WGS sequence"/>
</dbReference>